<feature type="compositionally biased region" description="Pro residues" evidence="1">
    <location>
        <begin position="88"/>
        <end position="100"/>
    </location>
</feature>
<name>A0A1W2ELM5_9BACT</name>
<reference evidence="2 3" key="1">
    <citation type="submission" date="2017-04" db="EMBL/GenBank/DDBJ databases">
        <authorList>
            <person name="Afonso C.L."/>
            <person name="Miller P.J."/>
            <person name="Scott M.A."/>
            <person name="Spackman E."/>
            <person name="Goraichik I."/>
            <person name="Dimitrov K.M."/>
            <person name="Suarez D.L."/>
            <person name="Swayne D.E."/>
        </authorList>
    </citation>
    <scope>NUCLEOTIDE SEQUENCE [LARGE SCALE GENOMIC DNA]</scope>
    <source>
        <strain evidence="2 3">DSM 3385</strain>
    </source>
</reference>
<sequence>MYSTTMMTKAVEYHKNLFDNSFAMMTSLQDQGNKMMDLAFEKKLLPDGSKKIRSYWVDVTKQGQNNYKKYVDWSFDRAKAFFASPEPVSSPAPESVPFPAPVETSKK</sequence>
<evidence type="ECO:0008006" key="4">
    <source>
        <dbReference type="Google" id="ProtNLM"/>
    </source>
</evidence>
<dbReference type="EMBL" id="FWXY01000035">
    <property type="protein sequence ID" value="SMD10545.1"/>
    <property type="molecule type" value="Genomic_DNA"/>
</dbReference>
<keyword evidence="3" id="KW-1185">Reference proteome</keyword>
<evidence type="ECO:0000256" key="1">
    <source>
        <dbReference type="SAM" id="MobiDB-lite"/>
    </source>
</evidence>
<protein>
    <recommendedName>
        <fullName evidence="4">Phasin protein</fullName>
    </recommendedName>
</protein>
<evidence type="ECO:0000313" key="3">
    <source>
        <dbReference type="Proteomes" id="UP000192418"/>
    </source>
</evidence>
<dbReference type="RefSeq" id="WP_084071644.1">
    <property type="nucleotide sequence ID" value="NZ_FWXY01000035.1"/>
</dbReference>
<gene>
    <name evidence="2" type="ORF">SAMN02746065_1356</name>
</gene>
<dbReference type="STRING" id="1121400.SAMN02746065_1356"/>
<dbReference type="AlphaFoldDB" id="A0A1W2ELM5"/>
<proteinExistence type="predicted"/>
<dbReference type="Proteomes" id="UP000192418">
    <property type="component" value="Unassembled WGS sequence"/>
</dbReference>
<accession>A0A1W2ELM5</accession>
<organism evidence="2 3">
    <name type="scientific">Desulfocicer vacuolatum DSM 3385</name>
    <dbReference type="NCBI Taxonomy" id="1121400"/>
    <lineage>
        <taxon>Bacteria</taxon>
        <taxon>Pseudomonadati</taxon>
        <taxon>Thermodesulfobacteriota</taxon>
        <taxon>Desulfobacteria</taxon>
        <taxon>Desulfobacterales</taxon>
        <taxon>Desulfobacteraceae</taxon>
        <taxon>Desulfocicer</taxon>
    </lineage>
</organism>
<dbReference type="OrthoDB" id="5421915at2"/>
<feature type="region of interest" description="Disordered" evidence="1">
    <location>
        <begin position="85"/>
        <end position="107"/>
    </location>
</feature>
<evidence type="ECO:0000313" key="2">
    <source>
        <dbReference type="EMBL" id="SMD10545.1"/>
    </source>
</evidence>